<keyword evidence="7" id="KW-0378">Hydrolase</keyword>
<feature type="region of interest" description="Disordered" evidence="5">
    <location>
        <begin position="61"/>
        <end position="80"/>
    </location>
</feature>
<keyword evidence="7" id="KW-0645">Protease</keyword>
<feature type="region of interest" description="Disordered" evidence="5">
    <location>
        <begin position="1"/>
        <end position="30"/>
    </location>
</feature>
<evidence type="ECO:0000256" key="6">
    <source>
        <dbReference type="SAM" id="Phobius"/>
    </source>
</evidence>
<evidence type="ECO:0000256" key="4">
    <source>
        <dbReference type="ARBA" id="ARBA00023136"/>
    </source>
</evidence>
<reference evidence="7" key="1">
    <citation type="submission" date="2019-05" db="EMBL/GenBank/DDBJ databases">
        <authorList>
            <consortium name="Pathogen Informatics"/>
        </authorList>
    </citation>
    <scope>NUCLEOTIDE SEQUENCE [LARGE SCALE GENOMIC DNA]</scope>
    <source>
        <strain evidence="7">NCTC12965</strain>
    </source>
</reference>
<dbReference type="Pfam" id="PF04228">
    <property type="entry name" value="Zn_peptidase"/>
    <property type="match status" value="1"/>
</dbReference>
<keyword evidence="3 6" id="KW-1133">Transmembrane helix</keyword>
<evidence type="ECO:0000313" key="7">
    <source>
        <dbReference type="EMBL" id="VTR32777.1"/>
    </source>
</evidence>
<feature type="compositionally biased region" description="Low complexity" evidence="5">
    <location>
        <begin position="65"/>
        <end position="80"/>
    </location>
</feature>
<accession>A0A4U9UJC0</accession>
<keyword evidence="7" id="KW-0482">Metalloprotease</keyword>
<keyword evidence="2 6" id="KW-0812">Transmembrane</keyword>
<dbReference type="AlphaFoldDB" id="A0A4U9UJC0"/>
<dbReference type="GO" id="GO:0008237">
    <property type="term" value="F:metallopeptidase activity"/>
    <property type="evidence" value="ECO:0007669"/>
    <property type="project" value="UniProtKB-KW"/>
</dbReference>
<evidence type="ECO:0000256" key="1">
    <source>
        <dbReference type="ARBA" id="ARBA00004167"/>
    </source>
</evidence>
<dbReference type="GO" id="GO:0016020">
    <property type="term" value="C:membrane"/>
    <property type="evidence" value="ECO:0007669"/>
    <property type="project" value="UniProtKB-SubCell"/>
</dbReference>
<sequence>MRWQGRRESDNVEDRRGQSSGLGGGGGGPRIPIGGKGGLIILVVVLVAGYYGVDLTPLLNGGDVSPQSQQQSASISPQDDQLAKFTSVVLASTEDNWQGIFKQMGKNYQDPKLVMYRARRVPAAAPANR</sequence>
<dbReference type="GO" id="GO:0006508">
    <property type="term" value="P:proteolysis"/>
    <property type="evidence" value="ECO:0007669"/>
    <property type="project" value="UniProtKB-KW"/>
</dbReference>
<name>A0A4U9UJC0_SERFO</name>
<dbReference type="InterPro" id="IPR007343">
    <property type="entry name" value="Uncharacterised_pept_Zn_put"/>
</dbReference>
<organism evidence="7">
    <name type="scientific">Serratia fonticola</name>
    <dbReference type="NCBI Taxonomy" id="47917"/>
    <lineage>
        <taxon>Bacteria</taxon>
        <taxon>Pseudomonadati</taxon>
        <taxon>Pseudomonadota</taxon>
        <taxon>Gammaproteobacteria</taxon>
        <taxon>Enterobacterales</taxon>
        <taxon>Yersiniaceae</taxon>
        <taxon>Serratia</taxon>
    </lineage>
</organism>
<feature type="compositionally biased region" description="Gly residues" evidence="5">
    <location>
        <begin position="20"/>
        <end position="30"/>
    </location>
</feature>
<evidence type="ECO:0000256" key="5">
    <source>
        <dbReference type="SAM" id="MobiDB-lite"/>
    </source>
</evidence>
<comment type="subcellular location">
    <subcellularLocation>
        <location evidence="1">Membrane</location>
        <topology evidence="1">Single-pass membrane protein</topology>
    </subcellularLocation>
</comment>
<evidence type="ECO:0000256" key="3">
    <source>
        <dbReference type="ARBA" id="ARBA00022989"/>
    </source>
</evidence>
<gene>
    <name evidence="7" type="ORF">NCTC12965_03401</name>
</gene>
<evidence type="ECO:0000256" key="2">
    <source>
        <dbReference type="ARBA" id="ARBA00022692"/>
    </source>
</evidence>
<keyword evidence="4 6" id="KW-0472">Membrane</keyword>
<dbReference type="PANTHER" id="PTHR30168:SF0">
    <property type="entry name" value="INNER MEMBRANE PROTEIN"/>
    <property type="match status" value="1"/>
</dbReference>
<dbReference type="EMBL" id="CABEEZ010000072">
    <property type="protein sequence ID" value="VTR32777.1"/>
    <property type="molecule type" value="Genomic_DNA"/>
</dbReference>
<dbReference type="PANTHER" id="PTHR30168">
    <property type="entry name" value="PUTATIVE MEMBRANE PROTEIN YPFJ"/>
    <property type="match status" value="1"/>
</dbReference>
<protein>
    <submittedName>
        <fullName evidence="7">Predicted metalloprotease</fullName>
    </submittedName>
</protein>
<feature type="compositionally biased region" description="Basic and acidic residues" evidence="5">
    <location>
        <begin position="1"/>
        <end position="17"/>
    </location>
</feature>
<proteinExistence type="predicted"/>
<feature type="transmembrane region" description="Helical" evidence="6">
    <location>
        <begin position="37"/>
        <end position="53"/>
    </location>
</feature>